<dbReference type="GO" id="GO:0044183">
    <property type="term" value="F:protein folding chaperone"/>
    <property type="evidence" value="ECO:0007669"/>
    <property type="project" value="TreeGrafter"/>
</dbReference>
<dbReference type="InterPro" id="IPR008881">
    <property type="entry name" value="Trigger_fac_ribosome-bd_bac"/>
</dbReference>
<keyword evidence="3" id="KW-1185">Reference proteome</keyword>
<accession>A0A1G9GW15</accession>
<dbReference type="Proteomes" id="UP000198510">
    <property type="component" value="Unassembled WGS sequence"/>
</dbReference>
<dbReference type="PIRSF" id="PIRSF003095">
    <property type="entry name" value="Trigger_factor"/>
    <property type="match status" value="1"/>
</dbReference>
<dbReference type="SUPFAM" id="SSF109998">
    <property type="entry name" value="Triger factor/SurA peptide-binding domain-like"/>
    <property type="match status" value="1"/>
</dbReference>
<sequence>MNITLDKKDATNASVKILLQEEDYRPKVEAKVKEYGKKAQIKGFRPGKVPPGLIRKMYGKSILVDEINGLLSSSLNDYIREQKLPIVGEPLPAEEEQQTIDWDTQKEFEFSFQLGLVPEFSYDAESLTAKRYQIDIEEATIDEIVENVRQRNAAHSHPETSEKGDALSGILRSADGSFEKSTELATSAVKEGQEELFVGLKAEDTVTFTPAEVFEEGTWSDQTGTELSETPEEVTFTVSEIHRDVPAELNEDLYRKVLGPNPDGTPKVTTEEEFRAEIKKLVSEDWNKQADQYVDQQLRQQLVNTTEMELPKEFLRRWLLATNQEVTEEQLDREFDAFLENLKWQLISNKIAEANEIKVETPEVQAAAEDRMRKMYESMGMEPQEEMIKMLATDYLRNQEQNNFRKLFEELYYQKVFAALREKATLEEQTVSNTEFQKILQEESAA</sequence>
<proteinExistence type="predicted"/>
<dbReference type="InterPro" id="IPR036611">
    <property type="entry name" value="Trigger_fac_ribosome-bd_sf"/>
</dbReference>
<dbReference type="AlphaFoldDB" id="A0A1G9GW15"/>
<feature type="domain" description="Trigger factor ribosome-binding bacterial" evidence="1">
    <location>
        <begin position="1"/>
        <end position="147"/>
    </location>
</feature>
<dbReference type="GO" id="GO:0015031">
    <property type="term" value="P:protein transport"/>
    <property type="evidence" value="ECO:0007669"/>
    <property type="project" value="InterPro"/>
</dbReference>
<organism evidence="2 3">
    <name type="scientific">Catalinimonas alkaloidigena</name>
    <dbReference type="NCBI Taxonomy" id="1075417"/>
    <lineage>
        <taxon>Bacteria</taxon>
        <taxon>Pseudomonadati</taxon>
        <taxon>Bacteroidota</taxon>
        <taxon>Cytophagia</taxon>
        <taxon>Cytophagales</taxon>
        <taxon>Catalimonadaceae</taxon>
        <taxon>Catalinimonas</taxon>
    </lineage>
</organism>
<dbReference type="GO" id="GO:0003755">
    <property type="term" value="F:peptidyl-prolyl cis-trans isomerase activity"/>
    <property type="evidence" value="ECO:0007669"/>
    <property type="project" value="TreeGrafter"/>
</dbReference>
<name>A0A1G9GW15_9BACT</name>
<evidence type="ECO:0000259" key="1">
    <source>
        <dbReference type="Pfam" id="PF05697"/>
    </source>
</evidence>
<evidence type="ECO:0000313" key="3">
    <source>
        <dbReference type="Proteomes" id="UP000198510"/>
    </source>
</evidence>
<gene>
    <name evidence="2" type="ORF">SAMN05421823_104235</name>
</gene>
<dbReference type="RefSeq" id="WP_176956012.1">
    <property type="nucleotide sequence ID" value="NZ_FNFO01000004.1"/>
</dbReference>
<dbReference type="PANTHER" id="PTHR30560:SF3">
    <property type="entry name" value="TRIGGER FACTOR-LIKE PROTEIN TIG, CHLOROPLASTIC"/>
    <property type="match status" value="1"/>
</dbReference>
<dbReference type="GO" id="GO:0051083">
    <property type="term" value="P:'de novo' cotranslational protein folding"/>
    <property type="evidence" value="ECO:0007669"/>
    <property type="project" value="TreeGrafter"/>
</dbReference>
<dbReference type="EMBL" id="FNFO01000004">
    <property type="protein sequence ID" value="SDL04871.1"/>
    <property type="molecule type" value="Genomic_DNA"/>
</dbReference>
<protein>
    <submittedName>
        <fullName evidence="2">Trigger factor</fullName>
    </submittedName>
</protein>
<dbReference type="Gene3D" id="1.10.3120.10">
    <property type="entry name" value="Trigger factor, C-terminal domain"/>
    <property type="match status" value="1"/>
</dbReference>
<dbReference type="GO" id="GO:0043022">
    <property type="term" value="F:ribosome binding"/>
    <property type="evidence" value="ECO:0007669"/>
    <property type="project" value="TreeGrafter"/>
</dbReference>
<dbReference type="InterPro" id="IPR005215">
    <property type="entry name" value="Trig_fac"/>
</dbReference>
<dbReference type="Pfam" id="PF05697">
    <property type="entry name" value="Trigger_N"/>
    <property type="match status" value="1"/>
</dbReference>
<reference evidence="2 3" key="1">
    <citation type="submission" date="2016-10" db="EMBL/GenBank/DDBJ databases">
        <authorList>
            <person name="de Groot N.N."/>
        </authorList>
    </citation>
    <scope>NUCLEOTIDE SEQUENCE [LARGE SCALE GENOMIC DNA]</scope>
    <source>
        <strain evidence="2 3">DSM 25186</strain>
    </source>
</reference>
<dbReference type="Gene3D" id="3.30.70.1050">
    <property type="entry name" value="Trigger factor ribosome-binding domain"/>
    <property type="match status" value="1"/>
</dbReference>
<dbReference type="NCBIfam" id="TIGR00115">
    <property type="entry name" value="tig"/>
    <property type="match status" value="1"/>
</dbReference>
<dbReference type="InterPro" id="IPR037041">
    <property type="entry name" value="Trigger_fac_C_sf"/>
</dbReference>
<dbReference type="STRING" id="1075417.SAMN05421823_104235"/>
<dbReference type="PANTHER" id="PTHR30560">
    <property type="entry name" value="TRIGGER FACTOR CHAPERONE AND PEPTIDYL-PROLYL CIS/TRANS ISOMERASE"/>
    <property type="match status" value="1"/>
</dbReference>
<dbReference type="GO" id="GO:0043335">
    <property type="term" value="P:protein unfolding"/>
    <property type="evidence" value="ECO:0007669"/>
    <property type="project" value="TreeGrafter"/>
</dbReference>
<dbReference type="SUPFAM" id="SSF102735">
    <property type="entry name" value="Trigger factor ribosome-binding domain"/>
    <property type="match status" value="1"/>
</dbReference>
<evidence type="ECO:0000313" key="2">
    <source>
        <dbReference type="EMBL" id="SDL04871.1"/>
    </source>
</evidence>
<dbReference type="InterPro" id="IPR027304">
    <property type="entry name" value="Trigger_fact/SurA_dom_sf"/>
</dbReference>